<protein>
    <submittedName>
        <fullName evidence="3">CoA transferase</fullName>
    </submittedName>
</protein>
<dbReference type="GO" id="GO:0016740">
    <property type="term" value="F:transferase activity"/>
    <property type="evidence" value="ECO:0007669"/>
    <property type="project" value="UniProtKB-KW"/>
</dbReference>
<reference evidence="3 4" key="1">
    <citation type="submission" date="2024-10" db="EMBL/GenBank/DDBJ databases">
        <title>The Natural Products Discovery Center: Release of the First 8490 Sequenced Strains for Exploring Actinobacteria Biosynthetic Diversity.</title>
        <authorList>
            <person name="Kalkreuter E."/>
            <person name="Kautsar S.A."/>
            <person name="Yang D."/>
            <person name="Bader C.D."/>
            <person name="Teijaro C.N."/>
            <person name="Fluegel L."/>
            <person name="Davis C.M."/>
            <person name="Simpson J.R."/>
            <person name="Lauterbach L."/>
            <person name="Steele A.D."/>
            <person name="Gui C."/>
            <person name="Meng S."/>
            <person name="Li G."/>
            <person name="Viehrig K."/>
            <person name="Ye F."/>
            <person name="Su P."/>
            <person name="Kiefer A.F."/>
            <person name="Nichols A."/>
            <person name="Cepeda A.J."/>
            <person name="Yan W."/>
            <person name="Fan B."/>
            <person name="Jiang Y."/>
            <person name="Adhikari A."/>
            <person name="Zheng C.-J."/>
            <person name="Schuster L."/>
            <person name="Cowan T.M."/>
            <person name="Smanski M.J."/>
            <person name="Chevrette M.G."/>
            <person name="De Carvalho L.P.S."/>
            <person name="Shen B."/>
        </authorList>
    </citation>
    <scope>NUCLEOTIDE SEQUENCE [LARGE SCALE GENOMIC DNA]</scope>
    <source>
        <strain evidence="3 4">NPDC000087</strain>
    </source>
</reference>
<name>A0ABW6WAS3_9ACTN</name>
<dbReference type="Gene3D" id="3.30.1540.10">
    <property type="entry name" value="formyl-coa transferase, domain 3"/>
    <property type="match status" value="2"/>
</dbReference>
<dbReference type="InterPro" id="IPR003673">
    <property type="entry name" value="CoA-Trfase_fam_III"/>
</dbReference>
<dbReference type="Proteomes" id="UP001602245">
    <property type="component" value="Unassembled WGS sequence"/>
</dbReference>
<dbReference type="Gene3D" id="3.40.50.10540">
    <property type="entry name" value="Crotonobetainyl-coa:carnitine coa-transferase, domain 1"/>
    <property type="match status" value="2"/>
</dbReference>
<evidence type="ECO:0000256" key="2">
    <source>
        <dbReference type="ARBA" id="ARBA00022679"/>
    </source>
</evidence>
<proteinExistence type="inferred from homology"/>
<accession>A0ABW6WAS3</accession>
<comment type="similarity">
    <text evidence="1">Belongs to the CoA-transferase III family.</text>
</comment>
<keyword evidence="4" id="KW-1185">Reference proteome</keyword>
<evidence type="ECO:0000256" key="1">
    <source>
        <dbReference type="ARBA" id="ARBA00008383"/>
    </source>
</evidence>
<evidence type="ECO:0000313" key="4">
    <source>
        <dbReference type="Proteomes" id="UP001602245"/>
    </source>
</evidence>
<dbReference type="SUPFAM" id="SSF89796">
    <property type="entry name" value="CoA-transferase family III (CaiB/BaiF)"/>
    <property type="match status" value="2"/>
</dbReference>
<dbReference type="PANTHER" id="PTHR48228">
    <property type="entry name" value="SUCCINYL-COA--D-CITRAMALATE COA-TRANSFERASE"/>
    <property type="match status" value="1"/>
</dbReference>
<dbReference type="EMBL" id="JBIAZU010000002">
    <property type="protein sequence ID" value="MFF5290208.1"/>
    <property type="molecule type" value="Genomic_DNA"/>
</dbReference>
<dbReference type="PANTHER" id="PTHR48228:SF6">
    <property type="entry name" value="L-CARNITINE COA-TRANSFERASE"/>
    <property type="match status" value="1"/>
</dbReference>
<dbReference type="Pfam" id="PF02515">
    <property type="entry name" value="CoA_transf_3"/>
    <property type="match status" value="2"/>
</dbReference>
<dbReference type="InterPro" id="IPR044855">
    <property type="entry name" value="CoA-Trfase_III_dom3_sf"/>
</dbReference>
<gene>
    <name evidence="3" type="ORF">ACFY35_12240</name>
</gene>
<organism evidence="3 4">
    <name type="scientific">Paractinoplanes globisporus</name>
    <dbReference type="NCBI Taxonomy" id="113565"/>
    <lineage>
        <taxon>Bacteria</taxon>
        <taxon>Bacillati</taxon>
        <taxon>Actinomycetota</taxon>
        <taxon>Actinomycetes</taxon>
        <taxon>Micromonosporales</taxon>
        <taxon>Micromonosporaceae</taxon>
        <taxon>Paractinoplanes</taxon>
    </lineage>
</organism>
<dbReference type="InterPro" id="IPR050509">
    <property type="entry name" value="CoA-transferase_III"/>
</dbReference>
<evidence type="ECO:0000313" key="3">
    <source>
        <dbReference type="EMBL" id="MFF5290208.1"/>
    </source>
</evidence>
<dbReference type="InterPro" id="IPR023606">
    <property type="entry name" value="CoA-Trfase_III_dom_1_sf"/>
</dbReference>
<dbReference type="RefSeq" id="WP_040432129.1">
    <property type="nucleotide sequence ID" value="NZ_JBIAZU010000002.1"/>
</dbReference>
<comment type="caution">
    <text evidence="3">The sequence shown here is derived from an EMBL/GenBank/DDBJ whole genome shotgun (WGS) entry which is preliminary data.</text>
</comment>
<keyword evidence="2 3" id="KW-0808">Transferase</keyword>
<sequence>MDENLPLTGVRVLDRTDGLGETTSRLLADLGADVIRVEPAAGAASRQREPLVDGVSLYYATHNANKRAVVVDGDDFLRLIDTADILVTNAAADLGALRERRPGLVVVAVTDYGLTGPYRDWQATEWTHLALGGVLSRSGLPGREPLLPPGSMAYESAAAQAAWAALLAHYAGTGDLVDVSVYEATARVLDPGFGIGGSATGGVPAANGPRGRPDARHLYPIFRCADGWVRICVLAPRQWQGMFTWLGEPAEFADPALANLGKRFAAAGKIYPAIGRLFATRTREQIVAEGQRHGVPTAALLSPTEVLHAEQFTARSAFTAVDGVPGALMPNGVVEIDGRRAGVRTPAPAPGRDTAEVLASLPPAVPPAAPRAGRSLPLTGLRVLDLGVIVVGAELGRLFADMGAEVIKVENKAFPDGSRQTFDGSAISPSFAYGHRNKLGLGLNLRAPEGIEIFKRLVAESDVVVSNFKPGTMESLGLGHDELAAINPGIVVADSSAFGPSGPWSRRMGYGPLVRATTGLSGLWRYLDDEAGHSDASTIYPDHVAARIEAVAILAKLIARRRTGRGGTVSVAQAEVILGQLPHQLALESIRPGSLVPIGNAQPGDAPRGVYPCAGDDEWCVVTVRDDEDWRRLDGVLQTGLDLPTARDRIARRDQIDALVSAWTSARSPRRAMAELQAAGVPAAMMQRVPELLDDPHLADRGFFRTMHHPRIAEPMPAESAPAVFQHVAEPPLEPAPLPGEHSRAILRRVLGLPGEEIDALIAAGIVEHGLVEA</sequence>